<keyword evidence="2 5" id="KW-0812">Transmembrane</keyword>
<name>A0ABV7X5P1_9SPHN</name>
<evidence type="ECO:0000256" key="2">
    <source>
        <dbReference type="ARBA" id="ARBA00022692"/>
    </source>
</evidence>
<organism evidence="6 7">
    <name type="scientific">Sphingoaurantiacus capsulatus</name>
    <dbReference type="NCBI Taxonomy" id="1771310"/>
    <lineage>
        <taxon>Bacteria</taxon>
        <taxon>Pseudomonadati</taxon>
        <taxon>Pseudomonadota</taxon>
        <taxon>Alphaproteobacteria</taxon>
        <taxon>Sphingomonadales</taxon>
        <taxon>Sphingosinicellaceae</taxon>
        <taxon>Sphingoaurantiacus</taxon>
    </lineage>
</organism>
<feature type="transmembrane region" description="Helical" evidence="5">
    <location>
        <begin position="96"/>
        <end position="113"/>
    </location>
</feature>
<feature type="transmembrane region" description="Helical" evidence="5">
    <location>
        <begin position="165"/>
        <end position="185"/>
    </location>
</feature>
<feature type="transmembrane region" description="Helical" evidence="5">
    <location>
        <begin position="12"/>
        <end position="31"/>
    </location>
</feature>
<comment type="similarity">
    <text evidence="5">Belongs to the YciB family.</text>
</comment>
<keyword evidence="3 5" id="KW-1133">Transmembrane helix</keyword>
<evidence type="ECO:0000256" key="4">
    <source>
        <dbReference type="ARBA" id="ARBA00023136"/>
    </source>
</evidence>
<evidence type="ECO:0000313" key="6">
    <source>
        <dbReference type="EMBL" id="MFC3711451.1"/>
    </source>
</evidence>
<dbReference type="Proteomes" id="UP001595615">
    <property type="component" value="Unassembled WGS sequence"/>
</dbReference>
<dbReference type="RefSeq" id="WP_380856378.1">
    <property type="nucleotide sequence ID" value="NZ_JBHRXV010000001.1"/>
</dbReference>
<dbReference type="PANTHER" id="PTHR36917:SF1">
    <property type="entry name" value="INNER MEMBRANE-SPANNING PROTEIN YCIB"/>
    <property type="match status" value="1"/>
</dbReference>
<evidence type="ECO:0000256" key="1">
    <source>
        <dbReference type="ARBA" id="ARBA00022475"/>
    </source>
</evidence>
<comment type="subcellular location">
    <subcellularLocation>
        <location evidence="5">Cell inner membrane</location>
        <topology evidence="5">Multi-pass membrane protein</topology>
    </subcellularLocation>
</comment>
<keyword evidence="5" id="KW-0997">Cell inner membrane</keyword>
<keyword evidence="1 5" id="KW-1003">Cell membrane</keyword>
<evidence type="ECO:0000313" key="7">
    <source>
        <dbReference type="Proteomes" id="UP001595615"/>
    </source>
</evidence>
<sequence>MAEKRELSTGLKLAIDYGPLLVFFVTNWLAPGSDVDQAIAATAAFMVAVATAMLISKLKTGHISTMLWVTGVVVAVFGGLTIYLHDQRFIQIKPSIVYAILSGTLFFGLLTGRPLLRTVLEAGFPALKPEGWHLLTRNFAWFFLAMVGVNEAARQYLSFDSWVTFKVWGVSALSFAFMFTQLPLLMKHSDEPQDPPVPPQG</sequence>
<dbReference type="Pfam" id="PF04279">
    <property type="entry name" value="IspA"/>
    <property type="match status" value="1"/>
</dbReference>
<dbReference type="InterPro" id="IPR006008">
    <property type="entry name" value="YciB"/>
</dbReference>
<accession>A0ABV7X5P1</accession>
<evidence type="ECO:0000256" key="3">
    <source>
        <dbReference type="ARBA" id="ARBA00022989"/>
    </source>
</evidence>
<keyword evidence="4 5" id="KW-0472">Membrane</keyword>
<feature type="transmembrane region" description="Helical" evidence="5">
    <location>
        <begin position="37"/>
        <end position="55"/>
    </location>
</feature>
<dbReference type="EMBL" id="JBHRXV010000001">
    <property type="protein sequence ID" value="MFC3711451.1"/>
    <property type="molecule type" value="Genomic_DNA"/>
</dbReference>
<comment type="caution">
    <text evidence="6">The sequence shown here is derived from an EMBL/GenBank/DDBJ whole genome shotgun (WGS) entry which is preliminary data.</text>
</comment>
<comment type="function">
    <text evidence="5">Plays a role in cell envelope biogenesis, maintenance of cell envelope integrity and membrane homeostasis.</text>
</comment>
<keyword evidence="7" id="KW-1185">Reference proteome</keyword>
<proteinExistence type="inferred from homology"/>
<dbReference type="PANTHER" id="PTHR36917">
    <property type="entry name" value="INTRACELLULAR SEPTATION PROTEIN A-RELATED"/>
    <property type="match status" value="1"/>
</dbReference>
<protein>
    <recommendedName>
        <fullName evidence="5">Inner membrane-spanning protein YciB</fullName>
    </recommendedName>
</protein>
<dbReference type="HAMAP" id="MF_00189">
    <property type="entry name" value="YciB"/>
    <property type="match status" value="1"/>
</dbReference>
<feature type="transmembrane region" description="Helical" evidence="5">
    <location>
        <begin position="67"/>
        <end position="84"/>
    </location>
</feature>
<gene>
    <name evidence="5" type="primary">yciB</name>
    <name evidence="6" type="ORF">ACFOMD_02645</name>
</gene>
<evidence type="ECO:0000256" key="5">
    <source>
        <dbReference type="HAMAP-Rule" id="MF_00189"/>
    </source>
</evidence>
<reference evidence="7" key="1">
    <citation type="journal article" date="2019" name="Int. J. Syst. Evol. Microbiol.">
        <title>The Global Catalogue of Microorganisms (GCM) 10K type strain sequencing project: providing services to taxonomists for standard genome sequencing and annotation.</title>
        <authorList>
            <consortium name="The Broad Institute Genomics Platform"/>
            <consortium name="The Broad Institute Genome Sequencing Center for Infectious Disease"/>
            <person name="Wu L."/>
            <person name="Ma J."/>
        </authorList>
    </citation>
    <scope>NUCLEOTIDE SEQUENCE [LARGE SCALE GENOMIC DNA]</scope>
    <source>
        <strain evidence="7">KCTC 42644</strain>
    </source>
</reference>